<dbReference type="Gene3D" id="1.10.1070.20">
    <property type="match status" value="1"/>
</dbReference>
<gene>
    <name evidence="5" type="ORF">BCL65_10119</name>
</gene>
<keyword evidence="2" id="KW-0808">Transferase</keyword>
<dbReference type="Proteomes" id="UP000239895">
    <property type="component" value="Unassembled WGS sequence"/>
</dbReference>
<evidence type="ECO:0000313" key="5">
    <source>
        <dbReference type="EMBL" id="PRZ09881.1"/>
    </source>
</evidence>
<reference evidence="5 6" key="1">
    <citation type="submission" date="2018-03" db="EMBL/GenBank/DDBJ databases">
        <title>Comparative analysis of microorganisms from saline springs in Andes Mountain Range, Colombia.</title>
        <authorList>
            <person name="Rubin E."/>
        </authorList>
    </citation>
    <scope>NUCLEOTIDE SEQUENCE [LARGE SCALE GENOMIC DNA]</scope>
    <source>
        <strain evidence="5 6">CG 23</strain>
    </source>
</reference>
<evidence type="ECO:0000256" key="1">
    <source>
        <dbReference type="ARBA" id="ARBA00010164"/>
    </source>
</evidence>
<comment type="caution">
    <text evidence="5">The sequence shown here is derived from an EMBL/GenBank/DDBJ whole genome shotgun (WGS) entry which is preliminary data.</text>
</comment>
<dbReference type="GO" id="GO:0016301">
    <property type="term" value="F:kinase activity"/>
    <property type="evidence" value="ECO:0007669"/>
    <property type="project" value="UniProtKB-KW"/>
</dbReference>
<evidence type="ECO:0000313" key="6">
    <source>
        <dbReference type="Proteomes" id="UP000239895"/>
    </source>
</evidence>
<proteinExistence type="inferred from homology"/>
<dbReference type="EMBL" id="PVTX01000001">
    <property type="protein sequence ID" value="PRZ09881.1"/>
    <property type="molecule type" value="Genomic_DNA"/>
</dbReference>
<comment type="similarity">
    <text evidence="1">Belongs to the HipA Ser/Thr kinase family.</text>
</comment>
<accession>A0ABX5EHC6</accession>
<dbReference type="PANTHER" id="PTHR37419">
    <property type="entry name" value="SERINE/THREONINE-PROTEIN KINASE TOXIN HIPA"/>
    <property type="match status" value="1"/>
</dbReference>
<keyword evidence="3 5" id="KW-0418">Kinase</keyword>
<evidence type="ECO:0000256" key="2">
    <source>
        <dbReference type="ARBA" id="ARBA00022679"/>
    </source>
</evidence>
<feature type="domain" description="HipA-like C-terminal" evidence="4">
    <location>
        <begin position="3"/>
        <end position="159"/>
    </location>
</feature>
<dbReference type="Pfam" id="PF07804">
    <property type="entry name" value="HipA_C"/>
    <property type="match status" value="1"/>
</dbReference>
<dbReference type="InterPro" id="IPR012893">
    <property type="entry name" value="HipA-like_C"/>
</dbReference>
<name>A0ABX5EHC6_9MICO</name>
<sequence length="196" mass="21533">MPALVVERYDREDGAGDSPPQRIHQEDFNQVLGTQGDQKYQRYGGKASFLRVARELTTLGDRRSVRRLARMTVLSAAIGNLDLHAKNLALLHPRDGSVQLAPAYDVVPQAHLPNDGELALAVDRVYRHAAITRAHLVAEIHSWGVRDADHVVDESLAAVLETVSVETPDPRAHPGLADDIVRFATNLRAGREAGHH</sequence>
<organism evidence="5 6">
    <name type="scientific">Isoptericola halotolerans</name>
    <dbReference type="NCBI Taxonomy" id="300560"/>
    <lineage>
        <taxon>Bacteria</taxon>
        <taxon>Bacillati</taxon>
        <taxon>Actinomycetota</taxon>
        <taxon>Actinomycetes</taxon>
        <taxon>Micrococcales</taxon>
        <taxon>Promicromonosporaceae</taxon>
        <taxon>Isoptericola</taxon>
    </lineage>
</organism>
<dbReference type="InterPro" id="IPR052028">
    <property type="entry name" value="HipA_Ser/Thr_kinase"/>
</dbReference>
<protein>
    <submittedName>
        <fullName evidence="5">Serine/threonine-protein kinase HipA</fullName>
    </submittedName>
</protein>
<evidence type="ECO:0000256" key="3">
    <source>
        <dbReference type="ARBA" id="ARBA00022777"/>
    </source>
</evidence>
<keyword evidence="6" id="KW-1185">Reference proteome</keyword>
<evidence type="ECO:0000259" key="4">
    <source>
        <dbReference type="Pfam" id="PF07804"/>
    </source>
</evidence>